<evidence type="ECO:0000313" key="3">
    <source>
        <dbReference type="Proteomes" id="UP000253782"/>
    </source>
</evidence>
<accession>A0A369UNY7</accession>
<evidence type="ECO:0008006" key="4">
    <source>
        <dbReference type="Google" id="ProtNLM"/>
    </source>
</evidence>
<name>A0A369UNY7_9GAMM</name>
<keyword evidence="3" id="KW-1185">Reference proteome</keyword>
<dbReference type="EMBL" id="QQAH01000006">
    <property type="protein sequence ID" value="RDD82187.1"/>
    <property type="molecule type" value="Genomic_DNA"/>
</dbReference>
<reference evidence="2 3" key="1">
    <citation type="submission" date="2018-07" db="EMBL/GenBank/DDBJ databases">
        <title>Dyella tabacisoli L4-6T, whole genome shotgun sequence.</title>
        <authorList>
            <person name="Zhou X.-K."/>
            <person name="Li W.-J."/>
            <person name="Duan Y.-Q."/>
        </authorList>
    </citation>
    <scope>NUCLEOTIDE SEQUENCE [LARGE SCALE GENOMIC DNA]</scope>
    <source>
        <strain evidence="2 3">L4-6</strain>
    </source>
</reference>
<organism evidence="2 3">
    <name type="scientific">Dyella tabacisoli</name>
    <dbReference type="NCBI Taxonomy" id="2282381"/>
    <lineage>
        <taxon>Bacteria</taxon>
        <taxon>Pseudomonadati</taxon>
        <taxon>Pseudomonadota</taxon>
        <taxon>Gammaproteobacteria</taxon>
        <taxon>Lysobacterales</taxon>
        <taxon>Rhodanobacteraceae</taxon>
        <taxon>Dyella</taxon>
    </lineage>
</organism>
<dbReference type="InterPro" id="IPR001646">
    <property type="entry name" value="5peptide_repeat"/>
</dbReference>
<dbReference type="PANTHER" id="PTHR47485">
    <property type="entry name" value="THYLAKOID LUMENAL 17.4 KDA PROTEIN, CHLOROPLASTIC"/>
    <property type="match status" value="1"/>
</dbReference>
<dbReference type="Gene3D" id="2.160.20.80">
    <property type="entry name" value="E3 ubiquitin-protein ligase SopA"/>
    <property type="match status" value="4"/>
</dbReference>
<dbReference type="PANTHER" id="PTHR47485:SF1">
    <property type="entry name" value="THYLAKOID LUMENAL 17.4 KDA PROTEIN, CHLOROPLASTIC"/>
    <property type="match status" value="1"/>
</dbReference>
<sequence>MFIFEGKLSLFIGDAHLRFMFHVDKDAKRMRIQLDEREPDTRSFEEWAAFFQGFIPIPFPAPRGLLSALTGAQNEPEPERVALLARLAGIDTQQRNKFEMRTDAHGVSSIRESKRCEKADFGPQGKTVIDLNDTDFTGVHFIDTDFSKALLVGVNFTDCTFERCTFGSWQLYAGRMIRANLSKQSLVNMNLSDIKLDGAKLDGATIRDCNLAGASLKQASLNRTWLSGSNLIYAQLDGVEGTATIFHDCSFTYASLKNARLTRPAFGGSKFVVSNAQNASLVNARFGALTMEEVLQVIGLQSSANAGLDQPASIHQVDFSGATLTDARFDGVRISDSTFDAAKMDKAIFGGTTLKLVSFKDTELAGADFSAREAEYEGGQRMRAPVPVASFDEVNFDNADLQGTNFRNAVLAGKVKHARTPRRDTSRKERMHLAGAKFASSLLGTDWSYVDASGATITLDRPSSGAFENFKAKEAILPIVDFAGLKLINADFESADLRSMRFGSCNLENAKFSKAILEAADFTGAHLPSANFANATLMNANFSDAWMWEAIFNGAVLTEANFSSAMLAEVDFKGISDGRLSNVNFSGACLVSATFTNIKAPRSGNKQTNFSSACLAGADFVGASLMDVVLTRAQLSAKRGSINVVHRLYPDGKTFDYDPTKLDARSTGPQTTCPDGRGGTCTTEQLHAFPVSARWPSSSI</sequence>
<dbReference type="SUPFAM" id="SSF141571">
    <property type="entry name" value="Pentapeptide repeat-like"/>
    <property type="match status" value="3"/>
</dbReference>
<keyword evidence="1" id="KW-0677">Repeat</keyword>
<gene>
    <name evidence="2" type="ORF">DVJ77_07095</name>
</gene>
<dbReference type="OrthoDB" id="5943082at2"/>
<protein>
    <recommendedName>
        <fullName evidence="4">Pentapeptide repeat-containing protein</fullName>
    </recommendedName>
</protein>
<comment type="caution">
    <text evidence="2">The sequence shown here is derived from an EMBL/GenBank/DDBJ whole genome shotgun (WGS) entry which is preliminary data.</text>
</comment>
<evidence type="ECO:0000313" key="2">
    <source>
        <dbReference type="EMBL" id="RDD82187.1"/>
    </source>
</evidence>
<dbReference type="Proteomes" id="UP000253782">
    <property type="component" value="Unassembled WGS sequence"/>
</dbReference>
<evidence type="ECO:0000256" key="1">
    <source>
        <dbReference type="ARBA" id="ARBA00022737"/>
    </source>
</evidence>
<dbReference type="AlphaFoldDB" id="A0A369UNY7"/>
<proteinExistence type="predicted"/>
<dbReference type="RefSeq" id="WP_114844807.1">
    <property type="nucleotide sequence ID" value="NZ_JBHSPE010000008.1"/>
</dbReference>
<dbReference type="Pfam" id="PF00805">
    <property type="entry name" value="Pentapeptide"/>
    <property type="match status" value="5"/>
</dbReference>